<dbReference type="Pfam" id="PF02902">
    <property type="entry name" value="Peptidase_C48"/>
    <property type="match status" value="2"/>
</dbReference>
<dbReference type="EMBL" id="LUHQ01000003">
    <property type="protein sequence ID" value="OAP06143.1"/>
    <property type="molecule type" value="Genomic_DNA"/>
</dbReference>
<dbReference type="Pfam" id="PF09331">
    <property type="entry name" value="DUF1985"/>
    <property type="match status" value="1"/>
</dbReference>
<feature type="region of interest" description="Disordered" evidence="4">
    <location>
        <begin position="177"/>
        <end position="207"/>
    </location>
</feature>
<sequence length="1219" mass="138267">MSMADSKRKRSRPGFNLEDPIQQFTNQMQQHNIAIYRFPLALQLLAYRNISGLLDKIPGSADERTFLECHSIGIPKNNLTINDVHLLERVPDLIVTPMLFVNTNEDGWGEWDDEVREKKGTLSKTKVSTSTRDRKRKFELVDADEAEDNDDEAADNDDEAEDIKLWVKSQLSSIRHEFGKSVKKPSTNHPSKKVRLARNLSTASESSVNPVVDATNITTPPSEPLTSLQVGDNVLSDSVHDGDEVVSGNSKKIVDDLIRLAPRNADFSSPVVAPFSGGRCSTRRYLFSAGGVAVSSLSNEGYFFSGGDCAVGFGCTDGSEEFASSPVSPAAVNSGGRSCPMIYMFFFSGHTNGGELCFSQSGLTVSLLWWWQFLFSTFVIGMASSSHTRSYPLRLYEEGKSPLQKRSMAHSCYVSQIGKIKDGLVHFFLTNQLRVDNMHEMWCLIDRRPIRFSLYEFENITGLNCDMFDEFYTGETDYKDFWNEMGVSTSVGPLFTELERVFEISKTWSLEKRMMVGRLCLLSVGVHEIHYGSRVPLSSAKRVLDPVAFEKYPWGRVAFDSLLRSVKIVKYDGDSYVIHGCVQTLLVWIYESVPGIGEACGFRKTNLTGVPLLDWRSSRKRFNFTAFIEKEKAAHGQVRVRHMIPVSEENMYPQWSDSTENHDTALDNLLKDIIHNRLQPHAWTHVAARYDVSHKKQRTGKAHIKVDEEEKTSLLDIWNMLEKMNVTISDMDKNASSRLDGLEKKVTCLEASVKTRFEAVETDIRVLKESQPPVVSNEAATSNNNDEYEANSNQCSWLVEEKPGSVDGLPIQRVVKKTVNSVKNKEVATKVLTKKKVAKSYKKKTIVNVEKVEKPKLEMKKTVVKVEKVDSPKPLQKKSVAAPTTKTFDDDVVDVTDKVNADNLKMASSSEETFSNPIDQMANKATADALRALQEGLDNLDGNSTVKRIITDVPSSSSVPEHLQPVSDDQFDRLKDWLEPDFEKEGLNTSNFNARFYWQIMTPRSDWPTEKYRWLKDYHMGAAMSLFRRRFNRDPSKYPNQRIAFLDQDLISTMLKDYKQFQPDYRCFKFREFYEDQVNGTAQCEAVTNKKWFVDVDHLYAYLFVNENHWVALDIDLTKKRVNVYDSIPSLTTDTEMAIQCMFVMTMIPAMLSDCAIYSIKYIECLALGKSFDGLCDENMQSLLTKLAVEMFEELGENAGTLHSEVRRKAFKFPSLMDE</sequence>
<dbReference type="GO" id="GO:0008234">
    <property type="term" value="F:cysteine-type peptidase activity"/>
    <property type="evidence" value="ECO:0007669"/>
    <property type="project" value="InterPro"/>
</dbReference>
<evidence type="ECO:0000256" key="4">
    <source>
        <dbReference type="SAM" id="MobiDB-lite"/>
    </source>
</evidence>
<evidence type="ECO:0000313" key="6">
    <source>
        <dbReference type="EMBL" id="OAP06143.1"/>
    </source>
</evidence>
<dbReference type="AlphaFoldDB" id="A0A178VM45"/>
<dbReference type="Gene3D" id="3.40.395.10">
    <property type="entry name" value="Adenoviral Proteinase, Chain A"/>
    <property type="match status" value="1"/>
</dbReference>
<keyword evidence="3" id="KW-0378">Hydrolase</keyword>
<dbReference type="Proteomes" id="UP000078284">
    <property type="component" value="Chromosome 3"/>
</dbReference>
<evidence type="ECO:0000256" key="3">
    <source>
        <dbReference type="ARBA" id="ARBA00022801"/>
    </source>
</evidence>
<dbReference type="PROSITE" id="PS50600">
    <property type="entry name" value="ULP_PROTEASE"/>
    <property type="match status" value="1"/>
</dbReference>
<organism evidence="6 7">
    <name type="scientific">Arabidopsis thaliana</name>
    <name type="common">Mouse-ear cress</name>
    <dbReference type="NCBI Taxonomy" id="3702"/>
    <lineage>
        <taxon>Eukaryota</taxon>
        <taxon>Viridiplantae</taxon>
        <taxon>Streptophyta</taxon>
        <taxon>Embryophyta</taxon>
        <taxon>Tracheophyta</taxon>
        <taxon>Spermatophyta</taxon>
        <taxon>Magnoliopsida</taxon>
        <taxon>eudicotyledons</taxon>
        <taxon>Gunneridae</taxon>
        <taxon>Pentapetalae</taxon>
        <taxon>rosids</taxon>
        <taxon>malvids</taxon>
        <taxon>Brassicales</taxon>
        <taxon>Brassicaceae</taxon>
        <taxon>Camelineae</taxon>
        <taxon>Arabidopsis</taxon>
    </lineage>
</organism>
<proteinExistence type="inferred from homology"/>
<evidence type="ECO:0000256" key="2">
    <source>
        <dbReference type="ARBA" id="ARBA00022670"/>
    </source>
</evidence>
<dbReference type="PANTHER" id="PTHR48449:SF1">
    <property type="entry name" value="DUF1985 DOMAIN-CONTAINING PROTEIN"/>
    <property type="match status" value="1"/>
</dbReference>
<evidence type="ECO:0000259" key="5">
    <source>
        <dbReference type="PROSITE" id="PS50600"/>
    </source>
</evidence>
<gene>
    <name evidence="6" type="ordered locus">AXX17_At3g35280</name>
</gene>
<evidence type="ECO:0000313" key="7">
    <source>
        <dbReference type="Proteomes" id="UP000078284"/>
    </source>
</evidence>
<accession>A0A178VM45</accession>
<dbReference type="GO" id="GO:0006508">
    <property type="term" value="P:proteolysis"/>
    <property type="evidence" value="ECO:0007669"/>
    <property type="project" value="UniProtKB-KW"/>
</dbReference>
<evidence type="ECO:0000256" key="1">
    <source>
        <dbReference type="ARBA" id="ARBA00005234"/>
    </source>
</evidence>
<protein>
    <recommendedName>
        <fullName evidence="5">Ubiquitin-like protease family profile domain-containing protein</fullName>
    </recommendedName>
</protein>
<name>A0A178VM45_ARATH</name>
<dbReference type="SUPFAM" id="SSF54001">
    <property type="entry name" value="Cysteine proteinases"/>
    <property type="match status" value="1"/>
</dbReference>
<dbReference type="InterPro" id="IPR003653">
    <property type="entry name" value="Peptidase_C48_C"/>
</dbReference>
<keyword evidence="2" id="KW-0645">Protease</keyword>
<dbReference type="InterPro" id="IPR038765">
    <property type="entry name" value="Papain-like_cys_pep_sf"/>
</dbReference>
<dbReference type="ExpressionAtlas" id="A0A178VM45">
    <property type="expression patterns" value="baseline and differential"/>
</dbReference>
<feature type="domain" description="Ubiquitin-like protease family profile" evidence="5">
    <location>
        <begin position="999"/>
        <end position="1166"/>
    </location>
</feature>
<dbReference type="InterPro" id="IPR015410">
    <property type="entry name" value="DUF1985"/>
</dbReference>
<dbReference type="PANTHER" id="PTHR48449">
    <property type="entry name" value="DUF1985 DOMAIN-CONTAINING PROTEIN"/>
    <property type="match status" value="1"/>
</dbReference>
<comment type="similarity">
    <text evidence="1">Belongs to the peptidase C48 family.</text>
</comment>
<comment type="caution">
    <text evidence="6">The sequence shown here is derived from an EMBL/GenBank/DDBJ whole genome shotgun (WGS) entry which is preliminary data.</text>
</comment>
<reference evidence="7" key="1">
    <citation type="journal article" date="2016" name="Proc. Natl. Acad. Sci. U.S.A.">
        <title>Chromosome-level assembly of Arabidopsis thaliana Ler reveals the extent of translocation and inversion polymorphisms.</title>
        <authorList>
            <person name="Zapata L."/>
            <person name="Ding J."/>
            <person name="Willing E.M."/>
            <person name="Hartwig B."/>
            <person name="Bezdan D."/>
            <person name="Jiao W.B."/>
            <person name="Patel V."/>
            <person name="Velikkakam James G."/>
            <person name="Koornneef M."/>
            <person name="Ossowski S."/>
            <person name="Schneeberger K."/>
        </authorList>
    </citation>
    <scope>NUCLEOTIDE SEQUENCE [LARGE SCALE GENOMIC DNA]</scope>
    <source>
        <strain evidence="7">cv. Landsberg erecta</strain>
    </source>
</reference>